<organism evidence="2 3">
    <name type="scientific">Streptomyces griseoviridis</name>
    <dbReference type="NCBI Taxonomy" id="45398"/>
    <lineage>
        <taxon>Bacteria</taxon>
        <taxon>Bacillati</taxon>
        <taxon>Actinomycetota</taxon>
        <taxon>Actinomycetes</taxon>
        <taxon>Kitasatosporales</taxon>
        <taxon>Streptomycetaceae</taxon>
        <taxon>Streptomyces</taxon>
    </lineage>
</organism>
<sequence>MTGADGWGAPSGRGAGGLKSGRKETVADLAFREKGQVRRFRSGYLPDRAAESSVPPARRGGSGAYAPVWRREAAGLIPARMKRLRVP</sequence>
<accession>A0A918LFL3</accession>
<reference evidence="2" key="1">
    <citation type="journal article" date="2014" name="Int. J. Syst. Evol. Microbiol.">
        <title>Complete genome sequence of Corynebacterium casei LMG S-19264T (=DSM 44701T), isolated from a smear-ripened cheese.</title>
        <authorList>
            <consortium name="US DOE Joint Genome Institute (JGI-PGF)"/>
            <person name="Walter F."/>
            <person name="Albersmeier A."/>
            <person name="Kalinowski J."/>
            <person name="Ruckert C."/>
        </authorList>
    </citation>
    <scope>NUCLEOTIDE SEQUENCE</scope>
    <source>
        <strain evidence="2">JCM 4234</strain>
    </source>
</reference>
<proteinExistence type="predicted"/>
<evidence type="ECO:0000313" key="3">
    <source>
        <dbReference type="Proteomes" id="UP000653493"/>
    </source>
</evidence>
<evidence type="ECO:0000313" key="2">
    <source>
        <dbReference type="EMBL" id="GGS40245.1"/>
    </source>
</evidence>
<dbReference type="AlphaFoldDB" id="A0A918LFL3"/>
<dbReference type="Proteomes" id="UP000653493">
    <property type="component" value="Unassembled WGS sequence"/>
</dbReference>
<name>A0A918LFL3_STRGD</name>
<reference evidence="2" key="2">
    <citation type="submission" date="2020-09" db="EMBL/GenBank/DDBJ databases">
        <authorList>
            <person name="Sun Q."/>
            <person name="Ohkuma M."/>
        </authorList>
    </citation>
    <scope>NUCLEOTIDE SEQUENCE</scope>
    <source>
        <strain evidence="2">JCM 4234</strain>
    </source>
</reference>
<protein>
    <submittedName>
        <fullName evidence="2">Uncharacterized protein</fullName>
    </submittedName>
</protein>
<feature type="region of interest" description="Disordered" evidence="1">
    <location>
        <begin position="1"/>
        <end position="23"/>
    </location>
</feature>
<gene>
    <name evidence="2" type="ORF">GCM10010238_32260</name>
</gene>
<comment type="caution">
    <text evidence="2">The sequence shown here is derived from an EMBL/GenBank/DDBJ whole genome shotgun (WGS) entry which is preliminary data.</text>
</comment>
<dbReference type="EMBL" id="BMSL01000007">
    <property type="protein sequence ID" value="GGS40245.1"/>
    <property type="molecule type" value="Genomic_DNA"/>
</dbReference>
<feature type="compositionally biased region" description="Gly residues" evidence="1">
    <location>
        <begin position="1"/>
        <end position="19"/>
    </location>
</feature>
<evidence type="ECO:0000256" key="1">
    <source>
        <dbReference type="SAM" id="MobiDB-lite"/>
    </source>
</evidence>
<keyword evidence="3" id="KW-1185">Reference proteome</keyword>